<dbReference type="EMBL" id="NGMS01000001">
    <property type="protein sequence ID" value="OTP27726.1"/>
    <property type="molecule type" value="Genomic_DNA"/>
</dbReference>
<protein>
    <recommendedName>
        <fullName evidence="3">Phage protein</fullName>
    </recommendedName>
</protein>
<comment type="caution">
    <text evidence="1">The sequence shown here is derived from an EMBL/GenBank/DDBJ whole genome shotgun (WGS) entry which is preliminary data.</text>
</comment>
<gene>
    <name evidence="1" type="ORF">A5802_001462</name>
</gene>
<evidence type="ECO:0008006" key="3">
    <source>
        <dbReference type="Google" id="ProtNLM"/>
    </source>
</evidence>
<dbReference type="RefSeq" id="WP_086334863.1">
    <property type="nucleotide sequence ID" value="NZ_NGMS01000001.1"/>
</dbReference>
<accession>A0A242L0J9</accession>
<evidence type="ECO:0000313" key="2">
    <source>
        <dbReference type="Proteomes" id="UP000195024"/>
    </source>
</evidence>
<reference evidence="1 2" key="1">
    <citation type="submission" date="2017-05" db="EMBL/GenBank/DDBJ databases">
        <title>The Genome Sequence of Enterococcus mundtii 6B1_DIV0119.</title>
        <authorList>
            <consortium name="The Broad Institute Genomics Platform"/>
            <consortium name="The Broad Institute Genomic Center for Infectious Diseases"/>
            <person name="Earl A."/>
            <person name="Manson A."/>
            <person name="Schwartman J."/>
            <person name="Gilmore M."/>
            <person name="Abouelleil A."/>
            <person name="Cao P."/>
            <person name="Chapman S."/>
            <person name="Cusick C."/>
            <person name="Shea T."/>
            <person name="Young S."/>
            <person name="Neafsey D."/>
            <person name="Nusbaum C."/>
            <person name="Birren B."/>
        </authorList>
    </citation>
    <scope>NUCLEOTIDE SEQUENCE [LARGE SCALE GENOMIC DNA]</scope>
    <source>
        <strain evidence="1 2">6B1_DIV0119</strain>
    </source>
</reference>
<dbReference type="AlphaFoldDB" id="A0A242L0J9"/>
<sequence>MKDILDIIYKALCANEYIRSMTYNEEAEQYRIKFYEQPETADKTGAFITIRPVDVPNEAYHGSNKELSISHLIQIDVESKYRTTCKQLQFEIKKEMKTLGFGQISGQGLDEYFPETKRFVDARRYQGNTKIYDTQY</sequence>
<proteinExistence type="predicted"/>
<evidence type="ECO:0000313" key="1">
    <source>
        <dbReference type="EMBL" id="OTP27726.1"/>
    </source>
</evidence>
<organism evidence="1 2">
    <name type="scientific">Enterococcus mundtii</name>
    <dbReference type="NCBI Taxonomy" id="53346"/>
    <lineage>
        <taxon>Bacteria</taxon>
        <taxon>Bacillati</taxon>
        <taxon>Bacillota</taxon>
        <taxon>Bacilli</taxon>
        <taxon>Lactobacillales</taxon>
        <taxon>Enterococcaceae</taxon>
        <taxon>Enterococcus</taxon>
    </lineage>
</organism>
<dbReference type="Proteomes" id="UP000195024">
    <property type="component" value="Unassembled WGS sequence"/>
</dbReference>
<name>A0A242L0J9_ENTMU</name>